<dbReference type="InterPro" id="IPR013321">
    <property type="entry name" value="Arc_rbn_hlx_hlx"/>
</dbReference>
<dbReference type="OrthoDB" id="9802295at2"/>
<keyword evidence="2" id="KW-1185">Reference proteome</keyword>
<evidence type="ECO:0000313" key="2">
    <source>
        <dbReference type="Proteomes" id="UP000295244"/>
    </source>
</evidence>
<protein>
    <submittedName>
        <fullName evidence="1">Ribbon-helix-helix protein, CopG family</fullName>
    </submittedName>
</protein>
<dbReference type="Proteomes" id="UP000295244">
    <property type="component" value="Unassembled WGS sequence"/>
</dbReference>
<reference evidence="1 2" key="1">
    <citation type="submission" date="2019-03" db="EMBL/GenBank/DDBJ databases">
        <title>Whole genome sequence of a novel Rubrobacter taiwanensis strain, isolated from Yellowstone National Park.</title>
        <authorList>
            <person name="Freed S."/>
            <person name="Ramaley R.F."/>
            <person name="Kyndt J.A."/>
        </authorList>
    </citation>
    <scope>NUCLEOTIDE SEQUENCE [LARGE SCALE GENOMIC DNA]</scope>
    <source>
        <strain evidence="1 2">Yellowstone</strain>
    </source>
</reference>
<sequence>MSRRKTEVMSFSVPPETKREFKKLAEEQSMGASELFREMVRVYEDYREEKEFRRLQRYGTIQSRGRFESEEELFEFLYSER</sequence>
<dbReference type="GO" id="GO:0006355">
    <property type="term" value="P:regulation of DNA-templated transcription"/>
    <property type="evidence" value="ECO:0007669"/>
    <property type="project" value="InterPro"/>
</dbReference>
<dbReference type="Gene3D" id="1.10.1220.10">
    <property type="entry name" value="Met repressor-like"/>
    <property type="match status" value="1"/>
</dbReference>
<comment type="caution">
    <text evidence="1">The sequence shown here is derived from an EMBL/GenBank/DDBJ whole genome shotgun (WGS) entry which is preliminary data.</text>
</comment>
<dbReference type="EMBL" id="SKBU01000004">
    <property type="protein sequence ID" value="TCJ20291.1"/>
    <property type="molecule type" value="Genomic_DNA"/>
</dbReference>
<evidence type="ECO:0000313" key="1">
    <source>
        <dbReference type="EMBL" id="TCJ20291.1"/>
    </source>
</evidence>
<dbReference type="AlphaFoldDB" id="A0A4R1BRM5"/>
<proteinExistence type="predicted"/>
<name>A0A4R1BRM5_9ACTN</name>
<organism evidence="1 2">
    <name type="scientific">Rubrobacter taiwanensis</name>
    <dbReference type="NCBI Taxonomy" id="185139"/>
    <lineage>
        <taxon>Bacteria</taxon>
        <taxon>Bacillati</taxon>
        <taxon>Actinomycetota</taxon>
        <taxon>Rubrobacteria</taxon>
        <taxon>Rubrobacterales</taxon>
        <taxon>Rubrobacteraceae</taxon>
        <taxon>Rubrobacter</taxon>
    </lineage>
</organism>
<gene>
    <name evidence="1" type="ORF">E0L93_01945</name>
</gene>
<accession>A0A4R1BRM5</accession>